<reference evidence="1" key="1">
    <citation type="journal article" date="2021" name="IMA Fungus">
        <title>Genomic characterization of three marine fungi, including Emericellopsis atlantica sp. nov. with signatures of a generalist lifestyle and marine biomass degradation.</title>
        <authorList>
            <person name="Hagestad O.C."/>
            <person name="Hou L."/>
            <person name="Andersen J.H."/>
            <person name="Hansen E.H."/>
            <person name="Altermark B."/>
            <person name="Li C."/>
            <person name="Kuhnert E."/>
            <person name="Cox R.J."/>
            <person name="Crous P.W."/>
            <person name="Spatafora J.W."/>
            <person name="Lail K."/>
            <person name="Amirebrahimi M."/>
            <person name="Lipzen A."/>
            <person name="Pangilinan J."/>
            <person name="Andreopoulos W."/>
            <person name="Hayes R.D."/>
            <person name="Ng V."/>
            <person name="Grigoriev I.V."/>
            <person name="Jackson S.A."/>
            <person name="Sutton T.D.S."/>
            <person name="Dobson A.D.W."/>
            <person name="Rama T."/>
        </authorList>
    </citation>
    <scope>NUCLEOTIDE SEQUENCE</scope>
    <source>
        <strain evidence="1">TRa3180A</strain>
    </source>
</reference>
<organism evidence="1 2">
    <name type="scientific">Calycina marina</name>
    <dbReference type="NCBI Taxonomy" id="1763456"/>
    <lineage>
        <taxon>Eukaryota</taxon>
        <taxon>Fungi</taxon>
        <taxon>Dikarya</taxon>
        <taxon>Ascomycota</taxon>
        <taxon>Pezizomycotina</taxon>
        <taxon>Leotiomycetes</taxon>
        <taxon>Helotiales</taxon>
        <taxon>Pezizellaceae</taxon>
        <taxon>Calycina</taxon>
    </lineage>
</organism>
<comment type="caution">
    <text evidence="1">The sequence shown here is derived from an EMBL/GenBank/DDBJ whole genome shotgun (WGS) entry which is preliminary data.</text>
</comment>
<dbReference type="AlphaFoldDB" id="A0A9P7Z6I9"/>
<sequence>MENERLNSSPVMANNNTSSESRLCQRNGWRSLYMAVLWESSRSPYTSWELQALKLTDCGFNGMIHHYLMVKSPPIKLFNITGYLALLGIAELTPDAFYFAAGNFSSADNATSDGIGSYAVFNIDLCVNSAPHTPTKILHLSEATFLNGLAVLSNKDELLVVTDTPLVYGDLTAYIIYSTSGSVESSSLGPFRAFGFLKKDRDLFQYHEIQEQSLPIMNIICINIERLNSFLALSQEGNIINEMQLFFVRQGISLFKAFYPSFSVIDWLQGAPVTA</sequence>
<name>A0A9P7Z6I9_9HELO</name>
<keyword evidence="2" id="KW-1185">Reference proteome</keyword>
<dbReference type="EMBL" id="MU253814">
    <property type="protein sequence ID" value="KAG9246186.1"/>
    <property type="molecule type" value="Genomic_DNA"/>
</dbReference>
<protein>
    <submittedName>
        <fullName evidence="1">Uncharacterized protein</fullName>
    </submittedName>
</protein>
<dbReference type="OrthoDB" id="5233393at2759"/>
<accession>A0A9P7Z6I9</accession>
<dbReference type="Proteomes" id="UP000887226">
    <property type="component" value="Unassembled WGS sequence"/>
</dbReference>
<gene>
    <name evidence="1" type="ORF">BJ878DRAFT_574254</name>
</gene>
<evidence type="ECO:0000313" key="1">
    <source>
        <dbReference type="EMBL" id="KAG9246186.1"/>
    </source>
</evidence>
<evidence type="ECO:0000313" key="2">
    <source>
        <dbReference type="Proteomes" id="UP000887226"/>
    </source>
</evidence>
<proteinExistence type="predicted"/>